<feature type="transmembrane region" description="Helical" evidence="6">
    <location>
        <begin position="360"/>
        <end position="377"/>
    </location>
</feature>
<evidence type="ECO:0000259" key="7">
    <source>
        <dbReference type="Pfam" id="PF02687"/>
    </source>
</evidence>
<keyword evidence="2" id="KW-1003">Cell membrane</keyword>
<evidence type="ECO:0000256" key="4">
    <source>
        <dbReference type="ARBA" id="ARBA00022989"/>
    </source>
</evidence>
<feature type="transmembrane region" description="Helical" evidence="6">
    <location>
        <begin position="717"/>
        <end position="737"/>
    </location>
</feature>
<organism evidence="9 10">
    <name type="scientific">Pseudoroseicyclus tamaricis</name>
    <dbReference type="NCBI Taxonomy" id="2705421"/>
    <lineage>
        <taxon>Bacteria</taxon>
        <taxon>Pseudomonadati</taxon>
        <taxon>Pseudomonadota</taxon>
        <taxon>Alphaproteobacteria</taxon>
        <taxon>Rhodobacterales</taxon>
        <taxon>Paracoccaceae</taxon>
        <taxon>Pseudoroseicyclus</taxon>
    </lineage>
</organism>
<feature type="domain" description="ABC3 transporter permease C-terminal" evidence="7">
    <location>
        <begin position="720"/>
        <end position="827"/>
    </location>
</feature>
<protein>
    <submittedName>
        <fullName evidence="9">FtsX-like permease family protein</fullName>
    </submittedName>
</protein>
<dbReference type="Proteomes" id="UP000474757">
    <property type="component" value="Unassembled WGS sequence"/>
</dbReference>
<evidence type="ECO:0000256" key="1">
    <source>
        <dbReference type="ARBA" id="ARBA00004651"/>
    </source>
</evidence>
<name>A0A6B2K1W7_9RHOB</name>
<dbReference type="Pfam" id="PF02687">
    <property type="entry name" value="FtsX"/>
    <property type="match status" value="2"/>
</dbReference>
<feature type="transmembrane region" description="Helical" evidence="6">
    <location>
        <begin position="259"/>
        <end position="286"/>
    </location>
</feature>
<keyword evidence="10" id="KW-1185">Reference proteome</keyword>
<evidence type="ECO:0000256" key="5">
    <source>
        <dbReference type="ARBA" id="ARBA00023136"/>
    </source>
</evidence>
<sequence length="839" mass="87320">MSLAIAGRLARRELRGGLRGFAIFLACLALGVAAIAALGSVRAAITAGLEQEGARLLGGDAEMTFTYRFATEDELAYMDEISRARSELVEFRSLATIGEGETSERALTQVEAIDGAYPLIGSVTLDPPMPLAEALAGSDLPGAVMEPLLADRLGLAPGDSFRLGEQEFRLTAIVESYPDNAAGGFGFGPKTFVLTEALAGSGLISEGTLFETKYRLLLPPEADLNALQQEVRARFRDSGVRWEDSRGGADGAEEFVDRLAAFLILMGLAGLAVGGVGISSAVRAYLSGKTATIATLRSLGAARSTVFLTYLIQIGALSLLGIAIGLVLGAVLPLLLAPVIGAALPIPAVFTVYPGPLAEAALYGGLTALIFTLWPLARTEEVGPAALFRDASAGGHLPRPRYLLATAVLLAALVASAAWLSDSVELTLWTAGGIAGALAALALSAVALRWLARRLARPARGRPALRLALGAVGARGGETLSTVLALGLGLAVLAAVGQIDGNMRRAITGELPQVAPSYFFIDIQPDQMEGFMARLDGDAAVSRVDAAPMLRGVITAINDVPASELPPHWVLRSDRGLTYSEEVPERARITAGEWWPPGYDGPPQISFSAAEAAELGLELGDVISMNILGREFSGTVTSFREVDFNSAGIGFVMSMNPSALAGAPHSFIATVYAEEAAEAAILRDLANAYPNITAISIREAVEEAARLLGGIAAATRYGAGVTLLTGFLVLIGAAAAGERQRAWEAALLKTLGASRARILLSFALRATFLGLCAGIVALAAGMAGGWAVMEQLMDLEFVPVWGNALFIVAFGALASLLAGLAFALRPLAAKPAQVLRARE</sequence>
<evidence type="ECO:0000256" key="6">
    <source>
        <dbReference type="SAM" id="Phobius"/>
    </source>
</evidence>
<comment type="subcellular location">
    <subcellularLocation>
        <location evidence="1">Cell membrane</location>
        <topology evidence="1">Multi-pass membrane protein</topology>
    </subcellularLocation>
</comment>
<dbReference type="InterPro" id="IPR038766">
    <property type="entry name" value="Membrane_comp_ABC_pdt"/>
</dbReference>
<dbReference type="GO" id="GO:0005886">
    <property type="term" value="C:plasma membrane"/>
    <property type="evidence" value="ECO:0007669"/>
    <property type="project" value="UniProtKB-SubCell"/>
</dbReference>
<evidence type="ECO:0000256" key="2">
    <source>
        <dbReference type="ARBA" id="ARBA00022475"/>
    </source>
</evidence>
<evidence type="ECO:0000313" key="10">
    <source>
        <dbReference type="Proteomes" id="UP000474757"/>
    </source>
</evidence>
<gene>
    <name evidence="9" type="ORF">GZA08_16110</name>
</gene>
<dbReference type="PANTHER" id="PTHR30287">
    <property type="entry name" value="MEMBRANE COMPONENT OF PREDICTED ABC SUPERFAMILY METABOLITE UPTAKE TRANSPORTER"/>
    <property type="match status" value="1"/>
</dbReference>
<evidence type="ECO:0000256" key="3">
    <source>
        <dbReference type="ARBA" id="ARBA00022692"/>
    </source>
</evidence>
<comment type="caution">
    <text evidence="9">The sequence shown here is derived from an EMBL/GenBank/DDBJ whole genome shotgun (WGS) entry which is preliminary data.</text>
</comment>
<feature type="transmembrane region" description="Helical" evidence="6">
    <location>
        <begin position="472"/>
        <end position="496"/>
    </location>
</feature>
<keyword evidence="3 6" id="KW-0812">Transmembrane</keyword>
<evidence type="ECO:0000259" key="8">
    <source>
        <dbReference type="Pfam" id="PF12704"/>
    </source>
</evidence>
<feature type="transmembrane region" description="Helical" evidence="6">
    <location>
        <begin position="800"/>
        <end position="824"/>
    </location>
</feature>
<reference evidence="9 10" key="1">
    <citation type="submission" date="2020-02" db="EMBL/GenBank/DDBJ databases">
        <title>Pseudoroseicyclus tamarix, sp. nov., isolated from offshore sediment of a Tamarix chinensis forest.</title>
        <authorList>
            <person name="Gai Y."/>
        </authorList>
    </citation>
    <scope>NUCLEOTIDE SEQUENCE [LARGE SCALE GENOMIC DNA]</scope>
    <source>
        <strain evidence="9 10">CLL3-39</strain>
    </source>
</reference>
<dbReference type="InterPro" id="IPR025857">
    <property type="entry name" value="MacB_PCD"/>
</dbReference>
<feature type="transmembrane region" description="Helical" evidence="6">
    <location>
        <begin position="426"/>
        <end position="451"/>
    </location>
</feature>
<feature type="transmembrane region" description="Helical" evidence="6">
    <location>
        <begin position="402"/>
        <end position="420"/>
    </location>
</feature>
<dbReference type="Pfam" id="PF12704">
    <property type="entry name" value="MacB_PCD"/>
    <property type="match status" value="1"/>
</dbReference>
<evidence type="ECO:0000313" key="9">
    <source>
        <dbReference type="EMBL" id="NDV02494.1"/>
    </source>
</evidence>
<feature type="domain" description="MacB-like periplasmic core" evidence="8">
    <location>
        <begin position="22"/>
        <end position="233"/>
    </location>
</feature>
<dbReference type="RefSeq" id="WP_163895535.1">
    <property type="nucleotide sequence ID" value="NZ_JAAFYS010000004.1"/>
</dbReference>
<dbReference type="PANTHER" id="PTHR30287:SF1">
    <property type="entry name" value="INNER MEMBRANE PROTEIN"/>
    <property type="match status" value="1"/>
</dbReference>
<keyword evidence="5 6" id="KW-0472">Membrane</keyword>
<dbReference type="AlphaFoldDB" id="A0A6B2K1W7"/>
<feature type="transmembrane region" description="Helical" evidence="6">
    <location>
        <begin position="307"/>
        <end position="340"/>
    </location>
</feature>
<proteinExistence type="predicted"/>
<feature type="transmembrane region" description="Helical" evidence="6">
    <location>
        <begin position="758"/>
        <end position="780"/>
    </location>
</feature>
<dbReference type="EMBL" id="JAAGAB010000004">
    <property type="protein sequence ID" value="NDV02494.1"/>
    <property type="molecule type" value="Genomic_DNA"/>
</dbReference>
<keyword evidence="4 6" id="KW-1133">Transmembrane helix</keyword>
<dbReference type="InterPro" id="IPR003838">
    <property type="entry name" value="ABC3_permease_C"/>
</dbReference>
<feature type="domain" description="ABC3 transporter permease C-terminal" evidence="7">
    <location>
        <begin position="265"/>
        <end position="378"/>
    </location>
</feature>
<accession>A0A6B2K1W7</accession>